<feature type="coiled-coil region" evidence="1">
    <location>
        <begin position="52"/>
        <end position="86"/>
    </location>
</feature>
<dbReference type="EMBL" id="JAUIYO010000003">
    <property type="protein sequence ID" value="MFK2825337.1"/>
    <property type="molecule type" value="Genomic_DNA"/>
</dbReference>
<comment type="caution">
    <text evidence="3">The sequence shown here is derived from an EMBL/GenBank/DDBJ whole genome shotgun (WGS) entry which is preliminary data.</text>
</comment>
<gene>
    <name evidence="3" type="ORF">QYG89_06505</name>
</gene>
<sequence length="87" mass="9642">MNKTNSQQEQTDQSPVTSSLRLALIAVALTTLADAIATVAALQAIDEAIIDDVKAKQEQKELDEKLEKMQQQIDQLTKEIAKMNMSR</sequence>
<evidence type="ECO:0008006" key="5">
    <source>
        <dbReference type="Google" id="ProtNLM"/>
    </source>
</evidence>
<keyword evidence="1" id="KW-0175">Coiled coil</keyword>
<dbReference type="Proteomes" id="UP001619911">
    <property type="component" value="Unassembled WGS sequence"/>
</dbReference>
<proteinExistence type="predicted"/>
<evidence type="ECO:0000313" key="4">
    <source>
        <dbReference type="Proteomes" id="UP001619911"/>
    </source>
</evidence>
<reference evidence="3 4" key="1">
    <citation type="submission" date="2023-07" db="EMBL/GenBank/DDBJ databases">
        <title>Bacillus lucianemedeirus sp. nov, a new species isolated from an immunobiological production facility.</title>
        <authorList>
            <person name="Costa L.V."/>
            <person name="Miranda R.V.S.L."/>
            <person name="Brandao M.L.L."/>
            <person name="Reis C.M.F."/>
            <person name="Frazao A.M."/>
            <person name="Cruz F.V."/>
            <person name="Baio P.V.P."/>
            <person name="Veras J.F.C."/>
            <person name="Ramos J.N."/>
            <person name="Vieira V."/>
        </authorList>
    </citation>
    <scope>NUCLEOTIDE SEQUENCE [LARGE SCALE GENOMIC DNA]</scope>
    <source>
        <strain evidence="3 4">B190/17</strain>
    </source>
</reference>
<protein>
    <recommendedName>
        <fullName evidence="5">Holin</fullName>
    </recommendedName>
</protein>
<evidence type="ECO:0000313" key="3">
    <source>
        <dbReference type="EMBL" id="MFK2825337.1"/>
    </source>
</evidence>
<organism evidence="3 4">
    <name type="scientific">Bacillus lumedeiriae</name>
    <dbReference type="NCBI Taxonomy" id="3058829"/>
    <lineage>
        <taxon>Bacteria</taxon>
        <taxon>Bacillati</taxon>
        <taxon>Bacillota</taxon>
        <taxon>Bacilli</taxon>
        <taxon>Bacillales</taxon>
        <taxon>Bacillaceae</taxon>
        <taxon>Bacillus</taxon>
    </lineage>
</organism>
<keyword evidence="2" id="KW-0812">Transmembrane</keyword>
<evidence type="ECO:0000256" key="1">
    <source>
        <dbReference type="SAM" id="Coils"/>
    </source>
</evidence>
<evidence type="ECO:0000256" key="2">
    <source>
        <dbReference type="SAM" id="Phobius"/>
    </source>
</evidence>
<dbReference type="RefSeq" id="WP_404315822.1">
    <property type="nucleotide sequence ID" value="NZ_JAUIYO010000003.1"/>
</dbReference>
<feature type="transmembrane region" description="Helical" evidence="2">
    <location>
        <begin position="20"/>
        <end position="42"/>
    </location>
</feature>
<keyword evidence="2" id="KW-0472">Membrane</keyword>
<accession>A0ABW8I7B1</accession>
<keyword evidence="2" id="KW-1133">Transmembrane helix</keyword>
<name>A0ABW8I7B1_9BACI</name>
<keyword evidence="4" id="KW-1185">Reference proteome</keyword>